<evidence type="ECO:0000256" key="4">
    <source>
        <dbReference type="ARBA" id="ARBA00022964"/>
    </source>
</evidence>
<dbReference type="PANTHER" id="PTHR30468">
    <property type="entry name" value="ALPHA-KETOGLUTARATE-DEPENDENT SULFONATE DIOXYGENASE"/>
    <property type="match status" value="1"/>
</dbReference>
<reference evidence="8 9" key="1">
    <citation type="journal article" date="2016" name="Proc. Natl. Acad. Sci. U.S.A.">
        <title>Comparative genomics of biotechnologically important yeasts.</title>
        <authorList>
            <person name="Riley R."/>
            <person name="Haridas S."/>
            <person name="Wolfe K.H."/>
            <person name="Lopes M.R."/>
            <person name="Hittinger C.T."/>
            <person name="Goeker M."/>
            <person name="Salamov A.A."/>
            <person name="Wisecaver J.H."/>
            <person name="Long T.M."/>
            <person name="Calvey C.H."/>
            <person name="Aerts A.L."/>
            <person name="Barry K.W."/>
            <person name="Choi C."/>
            <person name="Clum A."/>
            <person name="Coughlan A.Y."/>
            <person name="Deshpande S."/>
            <person name="Douglass A.P."/>
            <person name="Hanson S.J."/>
            <person name="Klenk H.-P."/>
            <person name="LaButti K.M."/>
            <person name="Lapidus A."/>
            <person name="Lindquist E.A."/>
            <person name="Lipzen A.M."/>
            <person name="Meier-Kolthoff J.P."/>
            <person name="Ohm R.A."/>
            <person name="Otillar R.P."/>
            <person name="Pangilinan J.L."/>
            <person name="Peng Y."/>
            <person name="Rokas A."/>
            <person name="Rosa C.A."/>
            <person name="Scheuner C."/>
            <person name="Sibirny A.A."/>
            <person name="Slot J.C."/>
            <person name="Stielow J.B."/>
            <person name="Sun H."/>
            <person name="Kurtzman C.P."/>
            <person name="Blackwell M."/>
            <person name="Grigoriev I.V."/>
            <person name="Jeffries T.W."/>
        </authorList>
    </citation>
    <scope>NUCLEOTIDE SEQUENCE [LARGE SCALE GENOMIC DNA]</scope>
    <source>
        <strain evidence="9">ATCC 18201 / CBS 1600 / BCRC 20928 / JCM 3617 / NBRC 0987 / NRRL Y-1542</strain>
    </source>
</reference>
<name>A0A1E4RVM9_CYBJN</name>
<comment type="similarity">
    <text evidence="2">Belongs to the TfdA dioxygenase family.</text>
</comment>
<dbReference type="FunFam" id="3.60.130.10:FF:000003">
    <property type="entry name" value="Alpha-ketoglutarate-dependent taurine dioxygenase"/>
    <property type="match status" value="1"/>
</dbReference>
<dbReference type="GO" id="GO:0044273">
    <property type="term" value="P:sulfur compound catabolic process"/>
    <property type="evidence" value="ECO:0007669"/>
    <property type="project" value="TreeGrafter"/>
</dbReference>
<evidence type="ECO:0000256" key="2">
    <source>
        <dbReference type="ARBA" id="ARBA00005896"/>
    </source>
</evidence>
<feature type="domain" description="TauD/TfdA-like" evidence="7">
    <location>
        <begin position="93"/>
        <end position="363"/>
    </location>
</feature>
<evidence type="ECO:0000256" key="1">
    <source>
        <dbReference type="ARBA" id="ARBA00001954"/>
    </source>
</evidence>
<keyword evidence="3" id="KW-0479">Metal-binding</keyword>
<dbReference type="GO" id="GO:0000907">
    <property type="term" value="F:sulfonate dioxygenase activity"/>
    <property type="evidence" value="ECO:0007669"/>
    <property type="project" value="TreeGrafter"/>
</dbReference>
<evidence type="ECO:0000313" key="9">
    <source>
        <dbReference type="Proteomes" id="UP000094389"/>
    </source>
</evidence>
<accession>A0A1E4RVM9</accession>
<dbReference type="Proteomes" id="UP000094389">
    <property type="component" value="Unassembled WGS sequence"/>
</dbReference>
<dbReference type="STRING" id="983966.A0A1E4RVM9"/>
<dbReference type="Gene3D" id="3.60.130.10">
    <property type="entry name" value="Clavaminate synthase-like"/>
    <property type="match status" value="1"/>
</dbReference>
<keyword evidence="4 8" id="KW-0223">Dioxygenase</keyword>
<organism evidence="8 9">
    <name type="scientific">Cyberlindnera jadinii (strain ATCC 18201 / CBS 1600 / BCRC 20928 / JCM 3617 / NBRC 0987 / NRRL Y-1542)</name>
    <name type="common">Torula yeast</name>
    <name type="synonym">Candida utilis</name>
    <dbReference type="NCBI Taxonomy" id="983966"/>
    <lineage>
        <taxon>Eukaryota</taxon>
        <taxon>Fungi</taxon>
        <taxon>Dikarya</taxon>
        <taxon>Ascomycota</taxon>
        <taxon>Saccharomycotina</taxon>
        <taxon>Saccharomycetes</taxon>
        <taxon>Phaffomycetales</taxon>
        <taxon>Phaffomycetaceae</taxon>
        <taxon>Cyberlindnera</taxon>
    </lineage>
</organism>
<sequence>MSATIQLPGIGRNINHVSDIHFRKDEDQEDATGLKKVSQSEYKTVEYPEWLPTWDPKEKYDSYSDDFNKSFSDRGHLAHPQLRNLFPKDSEFQIKKLSPKLGSEVRGIQLSQLDDAAKNDLALFVAQRGVVVFRDQDLKDKGLEFNKQFGSYFGPLHIHPSSGAPEKYPEFHVVYRRKDANEYNKTFQDKLSVRGWHSDVTYEKYPPGTTFFTILQGPETGGDTIFSDTVEAYNRLSPQFKKIVSGLKARHSSETQAAFSRAGGGIERRPPSTVIHPLVRIHPVTKAKSLFVPTFIEAIDGLKKEESDAILNVLFDHVNHSHDLQVRASYEPGTVVAWDNRRVLHAGTFDWESGDVRHCYRITPMAERPVTEEDDLEEWNR</sequence>
<gene>
    <name evidence="8" type="ORF">CYBJADRAFT_169550</name>
</gene>
<dbReference type="GO" id="GO:0046872">
    <property type="term" value="F:metal ion binding"/>
    <property type="evidence" value="ECO:0007669"/>
    <property type="project" value="UniProtKB-KW"/>
</dbReference>
<dbReference type="EMBL" id="KV453942">
    <property type="protein sequence ID" value="ODV71337.1"/>
    <property type="molecule type" value="Genomic_DNA"/>
</dbReference>
<keyword evidence="6" id="KW-0408">Iron</keyword>
<dbReference type="InterPro" id="IPR051323">
    <property type="entry name" value="AtsK-like"/>
</dbReference>
<dbReference type="InterPro" id="IPR003819">
    <property type="entry name" value="TauD/TfdA-like"/>
</dbReference>
<dbReference type="GeneID" id="30990231"/>
<dbReference type="PANTHER" id="PTHR30468:SF1">
    <property type="entry name" value="ALPHA-KETOGLUTARATE-DEPENDENT SULFONATE DIOXYGENASE"/>
    <property type="match status" value="1"/>
</dbReference>
<evidence type="ECO:0000313" key="8">
    <source>
        <dbReference type="EMBL" id="ODV71337.1"/>
    </source>
</evidence>
<evidence type="ECO:0000256" key="6">
    <source>
        <dbReference type="ARBA" id="ARBA00023004"/>
    </source>
</evidence>
<protein>
    <submittedName>
        <fullName evidence="8">Fe(II)-dependent sulfonate/alpha-ketoglutarate dioxygenase-like protein</fullName>
    </submittedName>
</protein>
<dbReference type="AlphaFoldDB" id="A0A1E4RVM9"/>
<proteinExistence type="inferred from homology"/>
<dbReference type="RefSeq" id="XP_020068376.1">
    <property type="nucleotide sequence ID" value="XM_020215835.1"/>
</dbReference>
<evidence type="ECO:0000259" key="7">
    <source>
        <dbReference type="Pfam" id="PF02668"/>
    </source>
</evidence>
<keyword evidence="9" id="KW-1185">Reference proteome</keyword>
<dbReference type="InterPro" id="IPR042098">
    <property type="entry name" value="TauD-like_sf"/>
</dbReference>
<keyword evidence="5" id="KW-0560">Oxidoreductase</keyword>
<dbReference type="GO" id="GO:0005737">
    <property type="term" value="C:cytoplasm"/>
    <property type="evidence" value="ECO:0007669"/>
    <property type="project" value="TreeGrafter"/>
</dbReference>
<dbReference type="Pfam" id="PF02668">
    <property type="entry name" value="TauD"/>
    <property type="match status" value="1"/>
</dbReference>
<dbReference type="SUPFAM" id="SSF51197">
    <property type="entry name" value="Clavaminate synthase-like"/>
    <property type="match status" value="1"/>
</dbReference>
<evidence type="ECO:0000256" key="3">
    <source>
        <dbReference type="ARBA" id="ARBA00022723"/>
    </source>
</evidence>
<dbReference type="OMA" id="HITFRGA"/>
<evidence type="ECO:0000256" key="5">
    <source>
        <dbReference type="ARBA" id="ARBA00023002"/>
    </source>
</evidence>
<dbReference type="OrthoDB" id="10257314at2759"/>
<comment type="cofactor">
    <cofactor evidence="1">
        <name>Fe(2+)</name>
        <dbReference type="ChEBI" id="CHEBI:29033"/>
    </cofactor>
</comment>